<reference evidence="2 3" key="1">
    <citation type="submission" date="2016-07" db="EMBL/GenBank/DDBJ databases">
        <title>Pervasive Adenine N6-methylation of Active Genes in Fungi.</title>
        <authorList>
            <consortium name="DOE Joint Genome Institute"/>
            <person name="Mondo S.J."/>
            <person name="Dannebaum R.O."/>
            <person name="Kuo R.C."/>
            <person name="Labutti K."/>
            <person name="Haridas S."/>
            <person name="Kuo A."/>
            <person name="Salamov A."/>
            <person name="Ahrendt S.R."/>
            <person name="Lipzen A."/>
            <person name="Sullivan W."/>
            <person name="Andreopoulos W.B."/>
            <person name="Clum A."/>
            <person name="Lindquist E."/>
            <person name="Daum C."/>
            <person name="Ramamoorthy G.K."/>
            <person name="Gryganskyi A."/>
            <person name="Culley D."/>
            <person name="Magnuson J.K."/>
            <person name="James T.Y."/>
            <person name="O'Malley M.A."/>
            <person name="Stajich J.E."/>
            <person name="Spatafora J.W."/>
            <person name="Visel A."/>
            <person name="Grigoriev I.V."/>
        </authorList>
    </citation>
    <scope>NUCLEOTIDE SEQUENCE [LARGE SCALE GENOMIC DNA]</scope>
    <source>
        <strain evidence="2 3">NRRL 1336</strain>
    </source>
</reference>
<protein>
    <submittedName>
        <fullName evidence="2">Uncharacterized protein</fullName>
    </submittedName>
</protein>
<dbReference type="AlphaFoldDB" id="A0A1X2I1R3"/>
<feature type="signal peptide" evidence="1">
    <location>
        <begin position="1"/>
        <end position="21"/>
    </location>
</feature>
<organism evidence="2 3">
    <name type="scientific">Absidia repens</name>
    <dbReference type="NCBI Taxonomy" id="90262"/>
    <lineage>
        <taxon>Eukaryota</taxon>
        <taxon>Fungi</taxon>
        <taxon>Fungi incertae sedis</taxon>
        <taxon>Mucoromycota</taxon>
        <taxon>Mucoromycotina</taxon>
        <taxon>Mucoromycetes</taxon>
        <taxon>Mucorales</taxon>
        <taxon>Cunninghamellaceae</taxon>
        <taxon>Absidia</taxon>
    </lineage>
</organism>
<sequence>MKPTYMPMSIFFFLWAAIATAQDDGRLDEINITYGTFDSPQGSLTGDLGFGRFGDCIPAASKRTGANATAGSAAKLAICVQYEFEDCKGKVLDQKFELQQNPKPIHINYDTAMSFVCIPKLQKHIKVKVLIGFVEFELDSRESECNSNMVLYVLREEKGTVNNTPITNK</sequence>
<proteinExistence type="predicted"/>
<evidence type="ECO:0000313" key="3">
    <source>
        <dbReference type="Proteomes" id="UP000193560"/>
    </source>
</evidence>
<dbReference type="Proteomes" id="UP000193560">
    <property type="component" value="Unassembled WGS sequence"/>
</dbReference>
<comment type="caution">
    <text evidence="2">The sequence shown here is derived from an EMBL/GenBank/DDBJ whole genome shotgun (WGS) entry which is preliminary data.</text>
</comment>
<evidence type="ECO:0000313" key="2">
    <source>
        <dbReference type="EMBL" id="ORZ07352.1"/>
    </source>
</evidence>
<evidence type="ECO:0000256" key="1">
    <source>
        <dbReference type="SAM" id="SignalP"/>
    </source>
</evidence>
<name>A0A1X2I1R3_9FUNG</name>
<dbReference type="EMBL" id="MCGE01000035">
    <property type="protein sequence ID" value="ORZ07352.1"/>
    <property type="molecule type" value="Genomic_DNA"/>
</dbReference>
<keyword evidence="1" id="KW-0732">Signal</keyword>
<accession>A0A1X2I1R3</accession>
<gene>
    <name evidence="2" type="ORF">BCR42DRAFT_495928</name>
</gene>
<keyword evidence="3" id="KW-1185">Reference proteome</keyword>
<feature type="chain" id="PRO_5012913995" evidence="1">
    <location>
        <begin position="22"/>
        <end position="169"/>
    </location>
</feature>